<keyword evidence="3" id="KW-1185">Reference proteome</keyword>
<accession>A0A845V244</accession>
<name>A0A845V244_9GAMM</name>
<evidence type="ECO:0000313" key="2">
    <source>
        <dbReference type="EMBL" id="NDY96330.1"/>
    </source>
</evidence>
<dbReference type="RefSeq" id="WP_164211732.1">
    <property type="nucleotide sequence ID" value="NZ_JAAGSC010000042.1"/>
</dbReference>
<reference evidence="2 3" key="1">
    <citation type="submission" date="2020-02" db="EMBL/GenBank/DDBJ databases">
        <authorList>
            <person name="Zhang X.-Y."/>
        </authorList>
    </citation>
    <scope>NUCLEOTIDE SEQUENCE [LARGE SCALE GENOMIC DNA]</scope>
    <source>
        <strain evidence="2 3">C33</strain>
    </source>
</reference>
<comment type="caution">
    <text evidence="2">The sequence shown here is derived from an EMBL/GenBank/DDBJ whole genome shotgun (WGS) entry which is preliminary data.</text>
</comment>
<protein>
    <submittedName>
        <fullName evidence="2">Uncharacterized protein</fullName>
    </submittedName>
</protein>
<proteinExistence type="predicted"/>
<sequence>MRISCFGLLFGLIITLAWAVPRSEDDLFSDRFEGDLSSSTEVTPGVLSAVDDDLLLGSHPQALDASQRVTLKRRTPPEDLLGSERGERFRPLGDLIELIALDLEKETDLLQGKGRAAFILAIPVPSGGDTRRLVPMMKGWGQFSMQHEMDPREVPDIWMPINGVYDPDHQLYLVDLPTIGNAEFPTQVVLVEHPWMKTESTQPILDWLVEEYLPMAEKARPGERLPTWKTGPDWDPARSSDSPFDVRCDVAEGDPSVCGLDYNDLFTAMGPHLEDGLEEFETDMVGNPVPRLKTNAQDQYIYYLSDETTRWTCNSFSGFYNGVTTNAWTCTNALGSSNDVDAGLSTTRHELFHTIQFDYQLSPFRRWLTEGTAALVQYPNLIIHRQERPVDVGLQSTDQSFHYEAQHFWFDLLLRSGLADVRGVSRIFREGLTTTAAGSFVDIRTPFDTLGEAHWHWAANALFVGDIELPVRGASSSAGYRYTHRCEPNPGSMAGDIPTLTVSASTQKEIELDLDPLSATLVELVLPPRDQHHFYEIDYETTSWFSSGPMIQTFTEQSEPIEGGCSDLSGTLIRAYNQPGADNPEIDEGDAAVVASALSPAGQTEPRRAWILVSNPGEVRSSTFVLRVSPARTESDTYLDFPPLEEWKPVANDVEIEMDGNRFIEVPVVDNDEPGYLGGVLQIIDPVGSWLSTDAGNRYRAEMDATGEITLLKFGVEDIKFDGTDTMSYTVRNEHGFVDTATLTVNRSVTPTAQDFTVKTGVGAELLIDPREAVDNPANGSLMLDDSEPLGQFVGSLQLSATLSSLRVLEYTSGALTPDSALFGYVDRASYEISNRVGLTDSGIITIEVNRPQFELAFDTSPTFPPEITPCDLNFGSGLDGDLFAATGLSKDGLLRSSTRVRGVDFSVGSLGGDTGQTVLNAVTDDGLAFGWSSDAKGFVRPVIWNGVSLDVASGISRDSQGRLFDVTESGFLLGQQVDESGSRVLLLAEGQPVQLNQSELVGGHLALGASSRGDQFFGVYGLAEDPDFRAFSTSFLQPPGGGSPACGARFPTNGGLFAGGGAAFFYDIISTDFPERGNLYLLPSLGGDLTVPRAANAEGQVVGTSAVQDVPNRSTGAEKVLRAFIWSAQEGITELPSLGGGYTEALAVSETGVVAGTGLDADGRQSGFVWEQGLILNLNDLLPDDSAWHIVSATEIRSDGSLMAWAQNQRDEKAAPVPVIFRPAEGSFR</sequence>
<feature type="region of interest" description="Disordered" evidence="1">
    <location>
        <begin position="223"/>
        <end position="243"/>
    </location>
</feature>
<dbReference type="AlphaFoldDB" id="A0A845V244"/>
<dbReference type="EMBL" id="JAAGSC010000042">
    <property type="protein sequence ID" value="NDY96330.1"/>
    <property type="molecule type" value="Genomic_DNA"/>
</dbReference>
<gene>
    <name evidence="2" type="ORF">G3I74_11375</name>
</gene>
<evidence type="ECO:0000313" key="3">
    <source>
        <dbReference type="Proteomes" id="UP000484885"/>
    </source>
</evidence>
<dbReference type="Proteomes" id="UP000484885">
    <property type="component" value="Unassembled WGS sequence"/>
</dbReference>
<evidence type="ECO:0000256" key="1">
    <source>
        <dbReference type="SAM" id="MobiDB-lite"/>
    </source>
</evidence>
<organism evidence="2 3">
    <name type="scientific">Wenzhouxiangella limi</name>
    <dbReference type="NCBI Taxonomy" id="2707351"/>
    <lineage>
        <taxon>Bacteria</taxon>
        <taxon>Pseudomonadati</taxon>
        <taxon>Pseudomonadota</taxon>
        <taxon>Gammaproteobacteria</taxon>
        <taxon>Chromatiales</taxon>
        <taxon>Wenzhouxiangellaceae</taxon>
        <taxon>Wenzhouxiangella</taxon>
    </lineage>
</organism>